<evidence type="ECO:0000313" key="3">
    <source>
        <dbReference type="Proteomes" id="UP001295794"/>
    </source>
</evidence>
<accession>A0AAD2HI09</accession>
<keyword evidence="1" id="KW-0472">Membrane</keyword>
<dbReference type="Proteomes" id="UP001295794">
    <property type="component" value="Unassembled WGS sequence"/>
</dbReference>
<comment type="caution">
    <text evidence="2">The sequence shown here is derived from an EMBL/GenBank/DDBJ whole genome shotgun (WGS) entry which is preliminary data.</text>
</comment>
<name>A0AAD2HI09_9AGAR</name>
<keyword evidence="1" id="KW-0812">Transmembrane</keyword>
<protein>
    <submittedName>
        <fullName evidence="2">Uncharacterized protein</fullName>
    </submittedName>
</protein>
<organism evidence="2 3">
    <name type="scientific">Mycena citricolor</name>
    <dbReference type="NCBI Taxonomy" id="2018698"/>
    <lineage>
        <taxon>Eukaryota</taxon>
        <taxon>Fungi</taxon>
        <taxon>Dikarya</taxon>
        <taxon>Basidiomycota</taxon>
        <taxon>Agaricomycotina</taxon>
        <taxon>Agaricomycetes</taxon>
        <taxon>Agaricomycetidae</taxon>
        <taxon>Agaricales</taxon>
        <taxon>Marasmiineae</taxon>
        <taxon>Mycenaceae</taxon>
        <taxon>Mycena</taxon>
    </lineage>
</organism>
<evidence type="ECO:0000256" key="1">
    <source>
        <dbReference type="SAM" id="Phobius"/>
    </source>
</evidence>
<keyword evidence="1" id="KW-1133">Transmembrane helix</keyword>
<proteinExistence type="predicted"/>
<gene>
    <name evidence="2" type="ORF">MYCIT1_LOCUS24345</name>
</gene>
<reference evidence="2" key="1">
    <citation type="submission" date="2023-11" db="EMBL/GenBank/DDBJ databases">
        <authorList>
            <person name="De Vega J J."/>
            <person name="De Vega J J."/>
        </authorList>
    </citation>
    <scope>NUCLEOTIDE SEQUENCE</scope>
</reference>
<keyword evidence="3" id="KW-1185">Reference proteome</keyword>
<sequence length="72" mass="8238">MGLWACRFHGLFALCKIIASRLPCIAGHGLLHIFFLYHMVIGVICIVWQTSLQRRVLRTLLCCEDLQGRLVI</sequence>
<evidence type="ECO:0000313" key="2">
    <source>
        <dbReference type="EMBL" id="CAK5276231.1"/>
    </source>
</evidence>
<dbReference type="AlphaFoldDB" id="A0AAD2HI09"/>
<dbReference type="EMBL" id="CAVNYO010000405">
    <property type="protein sequence ID" value="CAK5276231.1"/>
    <property type="molecule type" value="Genomic_DNA"/>
</dbReference>
<feature type="transmembrane region" description="Helical" evidence="1">
    <location>
        <begin position="29"/>
        <end position="48"/>
    </location>
</feature>